<dbReference type="SUPFAM" id="SSF55874">
    <property type="entry name" value="ATPase domain of HSP90 chaperone/DNA topoisomerase II/histidine kinase"/>
    <property type="match status" value="1"/>
</dbReference>
<organism evidence="14 15">
    <name type="scientific">Dinghuibacter silviterrae</name>
    <dbReference type="NCBI Taxonomy" id="1539049"/>
    <lineage>
        <taxon>Bacteria</taxon>
        <taxon>Pseudomonadati</taxon>
        <taxon>Bacteroidota</taxon>
        <taxon>Chitinophagia</taxon>
        <taxon>Chitinophagales</taxon>
        <taxon>Chitinophagaceae</taxon>
        <taxon>Dinghuibacter</taxon>
    </lineage>
</organism>
<dbReference type="InterPro" id="IPR003661">
    <property type="entry name" value="HisK_dim/P_dom"/>
</dbReference>
<feature type="transmembrane region" description="Helical" evidence="12">
    <location>
        <begin position="139"/>
        <end position="159"/>
    </location>
</feature>
<keyword evidence="7" id="KW-0547">Nucleotide-binding</keyword>
<dbReference type="InterPro" id="IPR050736">
    <property type="entry name" value="Sensor_HK_Regulatory"/>
</dbReference>
<keyword evidence="8" id="KW-0418">Kinase</keyword>
<keyword evidence="10" id="KW-0902">Two-component regulatory system</keyword>
<accession>A0A4R8DG45</accession>
<proteinExistence type="predicted"/>
<dbReference type="CDD" id="cd00082">
    <property type="entry name" value="HisKA"/>
    <property type="match status" value="1"/>
</dbReference>
<dbReference type="SMART" id="SM00387">
    <property type="entry name" value="HATPase_c"/>
    <property type="match status" value="1"/>
</dbReference>
<evidence type="ECO:0000256" key="12">
    <source>
        <dbReference type="SAM" id="Phobius"/>
    </source>
</evidence>
<sequence length="401" mass="43980">MQLKTKLTAGLIFLFLVILALGAVGIYSVHRLAADSEAVLRDNQNSVLYCGTMLESLDTRDSGFAAFERALVLQEHNVTEPGEGALTSALRAAFDSLKQHPADSTLYPRVRQLLYGISEVNERPIQRKSQVATNTAHRAILWMSLIVAALTLVALLFILNFPEAVSRPIQEQNEAKTNFIATISHELKTPLSSIKMAGRLLEDERVGALNAEQKELVGQVTDDANRLLRITGELLHLTQAETGRIQLQINLVAPSLIVETATRAVSFQAHQKSIQIVTDVQDEDYLVYADAEKSSWVLINYLTNAIRYSREDGLVTVTVQAHDQGTVGFVVRDQGPGIDAKYLPKLFDRYFRVPGNRDQTGSGLGLAISKEFIEAQGGTVGVWSEPGYGSAFSFELPGAKT</sequence>
<keyword evidence="6" id="KW-0808">Transferase</keyword>
<dbReference type="GO" id="GO:0000155">
    <property type="term" value="F:phosphorelay sensor kinase activity"/>
    <property type="evidence" value="ECO:0007669"/>
    <property type="project" value="InterPro"/>
</dbReference>
<evidence type="ECO:0000256" key="3">
    <source>
        <dbReference type="ARBA" id="ARBA00012438"/>
    </source>
</evidence>
<dbReference type="OrthoDB" id="9813151at2"/>
<dbReference type="Gene3D" id="1.10.287.130">
    <property type="match status" value="1"/>
</dbReference>
<comment type="subcellular location">
    <subcellularLocation>
        <location evidence="2">Cell membrane</location>
    </subcellularLocation>
</comment>
<evidence type="ECO:0000313" key="14">
    <source>
        <dbReference type="EMBL" id="TDW96455.1"/>
    </source>
</evidence>
<evidence type="ECO:0000256" key="11">
    <source>
        <dbReference type="ARBA" id="ARBA00023136"/>
    </source>
</evidence>
<dbReference type="Pfam" id="PF00512">
    <property type="entry name" value="HisKA"/>
    <property type="match status" value="1"/>
</dbReference>
<dbReference type="Gene3D" id="3.30.565.10">
    <property type="entry name" value="Histidine kinase-like ATPase, C-terminal domain"/>
    <property type="match status" value="1"/>
</dbReference>
<evidence type="ECO:0000313" key="15">
    <source>
        <dbReference type="Proteomes" id="UP000294498"/>
    </source>
</evidence>
<dbReference type="EMBL" id="SODV01000002">
    <property type="protein sequence ID" value="TDW96455.1"/>
    <property type="molecule type" value="Genomic_DNA"/>
</dbReference>
<dbReference type="AlphaFoldDB" id="A0A4R8DG45"/>
<dbReference type="Proteomes" id="UP000294498">
    <property type="component" value="Unassembled WGS sequence"/>
</dbReference>
<evidence type="ECO:0000256" key="9">
    <source>
        <dbReference type="ARBA" id="ARBA00022840"/>
    </source>
</evidence>
<dbReference type="InterPro" id="IPR036097">
    <property type="entry name" value="HisK_dim/P_sf"/>
</dbReference>
<keyword evidence="12" id="KW-1133">Transmembrane helix</keyword>
<keyword evidence="4" id="KW-1003">Cell membrane</keyword>
<evidence type="ECO:0000256" key="2">
    <source>
        <dbReference type="ARBA" id="ARBA00004236"/>
    </source>
</evidence>
<dbReference type="Pfam" id="PF02518">
    <property type="entry name" value="HATPase_c"/>
    <property type="match status" value="1"/>
</dbReference>
<dbReference type="InterPro" id="IPR004358">
    <property type="entry name" value="Sig_transdc_His_kin-like_C"/>
</dbReference>
<keyword evidence="12" id="KW-0812">Transmembrane</keyword>
<dbReference type="CDD" id="cd00075">
    <property type="entry name" value="HATPase"/>
    <property type="match status" value="1"/>
</dbReference>
<dbReference type="SUPFAM" id="SSF47384">
    <property type="entry name" value="Homodimeric domain of signal transducing histidine kinase"/>
    <property type="match status" value="1"/>
</dbReference>
<feature type="domain" description="Histidine kinase" evidence="13">
    <location>
        <begin position="182"/>
        <end position="400"/>
    </location>
</feature>
<evidence type="ECO:0000256" key="7">
    <source>
        <dbReference type="ARBA" id="ARBA00022741"/>
    </source>
</evidence>
<gene>
    <name evidence="14" type="ORF">EDB95_4286</name>
</gene>
<keyword evidence="9" id="KW-0067">ATP-binding</keyword>
<dbReference type="PANTHER" id="PTHR43711:SF1">
    <property type="entry name" value="HISTIDINE KINASE 1"/>
    <property type="match status" value="1"/>
</dbReference>
<keyword evidence="11 12" id="KW-0472">Membrane</keyword>
<evidence type="ECO:0000256" key="10">
    <source>
        <dbReference type="ARBA" id="ARBA00023012"/>
    </source>
</evidence>
<dbReference type="RefSeq" id="WP_133996919.1">
    <property type="nucleotide sequence ID" value="NZ_SODV01000002.1"/>
</dbReference>
<dbReference type="InterPro" id="IPR036890">
    <property type="entry name" value="HATPase_C_sf"/>
</dbReference>
<keyword evidence="15" id="KW-1185">Reference proteome</keyword>
<evidence type="ECO:0000259" key="13">
    <source>
        <dbReference type="PROSITE" id="PS50109"/>
    </source>
</evidence>
<dbReference type="PRINTS" id="PR00344">
    <property type="entry name" value="BCTRLSENSOR"/>
</dbReference>
<dbReference type="InterPro" id="IPR005467">
    <property type="entry name" value="His_kinase_dom"/>
</dbReference>
<reference evidence="14 15" key="1">
    <citation type="submission" date="2019-03" db="EMBL/GenBank/DDBJ databases">
        <title>Genomic Encyclopedia of Type Strains, Phase IV (KMG-IV): sequencing the most valuable type-strain genomes for metagenomic binning, comparative biology and taxonomic classification.</title>
        <authorList>
            <person name="Goeker M."/>
        </authorList>
    </citation>
    <scope>NUCLEOTIDE SEQUENCE [LARGE SCALE GENOMIC DNA]</scope>
    <source>
        <strain evidence="14 15">DSM 100059</strain>
    </source>
</reference>
<comment type="catalytic activity">
    <reaction evidence="1">
        <text>ATP + protein L-histidine = ADP + protein N-phospho-L-histidine.</text>
        <dbReference type="EC" id="2.7.13.3"/>
    </reaction>
</comment>
<dbReference type="SMART" id="SM00388">
    <property type="entry name" value="HisKA"/>
    <property type="match status" value="1"/>
</dbReference>
<dbReference type="FunFam" id="3.30.565.10:FF:000023">
    <property type="entry name" value="PAS domain-containing sensor histidine kinase"/>
    <property type="match status" value="1"/>
</dbReference>
<dbReference type="GO" id="GO:0005524">
    <property type="term" value="F:ATP binding"/>
    <property type="evidence" value="ECO:0007669"/>
    <property type="project" value="UniProtKB-KW"/>
</dbReference>
<evidence type="ECO:0000256" key="1">
    <source>
        <dbReference type="ARBA" id="ARBA00000085"/>
    </source>
</evidence>
<evidence type="ECO:0000256" key="8">
    <source>
        <dbReference type="ARBA" id="ARBA00022777"/>
    </source>
</evidence>
<keyword evidence="5" id="KW-0597">Phosphoprotein</keyword>
<dbReference type="PANTHER" id="PTHR43711">
    <property type="entry name" value="TWO-COMPONENT HISTIDINE KINASE"/>
    <property type="match status" value="1"/>
</dbReference>
<protein>
    <recommendedName>
        <fullName evidence="3">histidine kinase</fullName>
        <ecNumber evidence="3">2.7.13.3</ecNumber>
    </recommendedName>
</protein>
<name>A0A4R8DG45_9BACT</name>
<evidence type="ECO:0000256" key="4">
    <source>
        <dbReference type="ARBA" id="ARBA00022475"/>
    </source>
</evidence>
<evidence type="ECO:0000256" key="6">
    <source>
        <dbReference type="ARBA" id="ARBA00022679"/>
    </source>
</evidence>
<comment type="caution">
    <text evidence="14">The sequence shown here is derived from an EMBL/GenBank/DDBJ whole genome shotgun (WGS) entry which is preliminary data.</text>
</comment>
<evidence type="ECO:0000256" key="5">
    <source>
        <dbReference type="ARBA" id="ARBA00022553"/>
    </source>
</evidence>
<dbReference type="InterPro" id="IPR003594">
    <property type="entry name" value="HATPase_dom"/>
</dbReference>
<dbReference type="PROSITE" id="PS50109">
    <property type="entry name" value="HIS_KIN"/>
    <property type="match status" value="1"/>
</dbReference>
<dbReference type="EC" id="2.7.13.3" evidence="3"/>
<dbReference type="GO" id="GO:0005886">
    <property type="term" value="C:plasma membrane"/>
    <property type="evidence" value="ECO:0007669"/>
    <property type="project" value="UniProtKB-SubCell"/>
</dbReference>